<comment type="caution">
    <text evidence="5">The sequence shown here is derived from an EMBL/GenBank/DDBJ whole genome shotgun (WGS) entry which is preliminary data.</text>
</comment>
<dbReference type="SUPFAM" id="SSF53335">
    <property type="entry name" value="S-adenosyl-L-methionine-dependent methyltransferases"/>
    <property type="match status" value="1"/>
</dbReference>
<keyword evidence="1" id="KW-0227">DNA damage</keyword>
<dbReference type="Proteomes" id="UP000748308">
    <property type="component" value="Unassembled WGS sequence"/>
</dbReference>
<dbReference type="CDD" id="cd02440">
    <property type="entry name" value="AdoMet_MTases"/>
    <property type="match status" value="1"/>
</dbReference>
<dbReference type="SUPFAM" id="SSF46767">
    <property type="entry name" value="Methylated DNA-protein cysteine methyltransferase, C-terminal domain"/>
    <property type="match status" value="1"/>
</dbReference>
<reference evidence="5" key="1">
    <citation type="submission" date="2019-03" db="EMBL/GenBank/DDBJ databases">
        <title>Lake Tanganyika Metagenome-Assembled Genomes (MAGs).</title>
        <authorList>
            <person name="Tran P."/>
        </authorList>
    </citation>
    <scope>NUCLEOTIDE SEQUENCE</scope>
    <source>
        <strain evidence="5">M_DeepCast_400m_m2_100</strain>
    </source>
</reference>
<evidence type="ECO:0000256" key="1">
    <source>
        <dbReference type="ARBA" id="ARBA00022763"/>
    </source>
</evidence>
<sequence>MAHGGGFVAHGGGFVAHGGGFVAHGGGFVAHGGGFVAHGGGFVAHGGGFVAHGLAARRFRSMARTRSAAVEGAGLYGRIHELVARIPRGRVATYGGIAARIGRCTPRMVGYAMAATPAGLRIPWQRVINSRGEVSPRRHGEGHRDQRALLAAEGVEFDERGRVDLARFGWPTSPTGDDGPHPLEGRARRTPAPRRPAAAPAPARRPAAKPAPRRPASIDVVAHNAAAWDAEVARRNRWTIPVDAGAIARARRGDWQILLTPTLPVPRSWFPPLHGARVLCLASGGGQQGPILAAAGARVTVYDNSPKQLAQDRRVARREGLELAAIRGDMADLGRFADGAFDLVVHPIANVFAPDLRPVWREAHRVLRPGGELLAGFTCPIVYLFDQDDYDRGRLTVRHRLPYADVRDLPADALRERLRDRRPLEFSHTLTEQIAGQLEAGFVLTGFYEDIEPEDPLSRYTPIHAATRARREPPAGR</sequence>
<feature type="region of interest" description="Disordered" evidence="2">
    <location>
        <begin position="167"/>
        <end position="215"/>
    </location>
</feature>
<dbReference type="InterPro" id="IPR029063">
    <property type="entry name" value="SAM-dependent_MTases_sf"/>
</dbReference>
<organism evidence="5 6">
    <name type="scientific">Eiseniibacteriota bacterium</name>
    <dbReference type="NCBI Taxonomy" id="2212470"/>
    <lineage>
        <taxon>Bacteria</taxon>
        <taxon>Candidatus Eiseniibacteriota</taxon>
    </lineage>
</organism>
<dbReference type="InterPro" id="IPR014048">
    <property type="entry name" value="MethylDNA_cys_MeTrfase_DNA-bd"/>
</dbReference>
<proteinExistence type="predicted"/>
<dbReference type="Pfam" id="PF01035">
    <property type="entry name" value="DNA_binding_1"/>
    <property type="match status" value="1"/>
</dbReference>
<dbReference type="PANTHER" id="PTHR42942">
    <property type="entry name" value="6-O-METHYLGUANINE DNA METHYLTRANSFERASE"/>
    <property type="match status" value="1"/>
</dbReference>
<dbReference type="AlphaFoldDB" id="A0A937XAP7"/>
<dbReference type="InterPro" id="IPR036217">
    <property type="entry name" value="MethylDNA_cys_MeTrfase_DNAb"/>
</dbReference>
<gene>
    <name evidence="5" type="ORF">FJY75_03675</name>
</gene>
<evidence type="ECO:0000259" key="3">
    <source>
        <dbReference type="Pfam" id="PF01035"/>
    </source>
</evidence>
<protein>
    <submittedName>
        <fullName evidence="5">MGMT family protein</fullName>
    </submittedName>
</protein>
<evidence type="ECO:0000259" key="4">
    <source>
        <dbReference type="Pfam" id="PF08241"/>
    </source>
</evidence>
<dbReference type="EMBL" id="VGIY01000058">
    <property type="protein sequence ID" value="MBM3316932.1"/>
    <property type="molecule type" value="Genomic_DNA"/>
</dbReference>
<evidence type="ECO:0000313" key="5">
    <source>
        <dbReference type="EMBL" id="MBM3316932.1"/>
    </source>
</evidence>
<dbReference type="CDD" id="cd06445">
    <property type="entry name" value="ATase"/>
    <property type="match status" value="1"/>
</dbReference>
<dbReference type="InterPro" id="IPR013216">
    <property type="entry name" value="Methyltransf_11"/>
</dbReference>
<dbReference type="Pfam" id="PF08241">
    <property type="entry name" value="Methyltransf_11"/>
    <property type="match status" value="1"/>
</dbReference>
<feature type="domain" description="Methyltransferase type 11" evidence="4">
    <location>
        <begin position="279"/>
        <end position="374"/>
    </location>
</feature>
<dbReference type="InterPro" id="IPR052520">
    <property type="entry name" value="ATL_DNA_repair"/>
</dbReference>
<dbReference type="GO" id="GO:0006281">
    <property type="term" value="P:DNA repair"/>
    <property type="evidence" value="ECO:0007669"/>
    <property type="project" value="InterPro"/>
</dbReference>
<name>A0A937XAP7_UNCEI</name>
<evidence type="ECO:0000313" key="6">
    <source>
        <dbReference type="Proteomes" id="UP000748308"/>
    </source>
</evidence>
<feature type="compositionally biased region" description="Low complexity" evidence="2">
    <location>
        <begin position="195"/>
        <end position="210"/>
    </location>
</feature>
<feature type="compositionally biased region" description="Basic and acidic residues" evidence="2">
    <location>
        <begin position="178"/>
        <end position="187"/>
    </location>
</feature>
<dbReference type="Gene3D" id="3.40.50.150">
    <property type="entry name" value="Vaccinia Virus protein VP39"/>
    <property type="match status" value="1"/>
</dbReference>
<dbReference type="InterPro" id="IPR036388">
    <property type="entry name" value="WH-like_DNA-bd_sf"/>
</dbReference>
<dbReference type="PANTHER" id="PTHR42942:SF1">
    <property type="entry name" value="ALKYLTRANSFERASE-LIKE PROTEIN 1"/>
    <property type="match status" value="1"/>
</dbReference>
<feature type="domain" description="Methylated-DNA-[protein]-cysteine S-methyltransferase DNA binding" evidence="3">
    <location>
        <begin position="78"/>
        <end position="155"/>
    </location>
</feature>
<evidence type="ECO:0000256" key="2">
    <source>
        <dbReference type="SAM" id="MobiDB-lite"/>
    </source>
</evidence>
<dbReference type="GO" id="GO:0008757">
    <property type="term" value="F:S-adenosylmethionine-dependent methyltransferase activity"/>
    <property type="evidence" value="ECO:0007669"/>
    <property type="project" value="InterPro"/>
</dbReference>
<accession>A0A937XAP7</accession>
<dbReference type="Gene3D" id="1.10.10.10">
    <property type="entry name" value="Winged helix-like DNA-binding domain superfamily/Winged helix DNA-binding domain"/>
    <property type="match status" value="1"/>
</dbReference>